<keyword evidence="2" id="KW-0238">DNA-binding</keyword>
<keyword evidence="1" id="KW-0805">Transcription regulation</keyword>
<evidence type="ECO:0000256" key="1">
    <source>
        <dbReference type="ARBA" id="ARBA00023015"/>
    </source>
</evidence>
<evidence type="ECO:0000256" key="4">
    <source>
        <dbReference type="ARBA" id="ARBA00023242"/>
    </source>
</evidence>
<keyword evidence="3" id="KW-0804">Transcription</keyword>
<dbReference type="PANTHER" id="PTHR31668:SF20">
    <property type="entry name" value="ZN(II)2CYS6 TRANSCRIPTION FACTOR (EUROFUNG)"/>
    <property type="match status" value="1"/>
</dbReference>
<dbReference type="Proteomes" id="UP001610563">
    <property type="component" value="Unassembled WGS sequence"/>
</dbReference>
<dbReference type="CDD" id="cd12148">
    <property type="entry name" value="fungal_TF_MHR"/>
    <property type="match status" value="1"/>
</dbReference>
<dbReference type="SUPFAM" id="SSF57701">
    <property type="entry name" value="Zn2/Cys6 DNA-binding domain"/>
    <property type="match status" value="1"/>
</dbReference>
<feature type="domain" description="Zn(2)-C6 fungal-type" evidence="5">
    <location>
        <begin position="10"/>
        <end position="39"/>
    </location>
</feature>
<keyword evidence="4" id="KW-0539">Nucleus</keyword>
<evidence type="ECO:0000313" key="6">
    <source>
        <dbReference type="EMBL" id="KAL2793088.1"/>
    </source>
</evidence>
<dbReference type="Pfam" id="PF00172">
    <property type="entry name" value="Zn_clus"/>
    <property type="match status" value="1"/>
</dbReference>
<dbReference type="InterPro" id="IPR036864">
    <property type="entry name" value="Zn2-C6_fun-type_DNA-bd_sf"/>
</dbReference>
<evidence type="ECO:0000259" key="5">
    <source>
        <dbReference type="PROSITE" id="PS50048"/>
    </source>
</evidence>
<evidence type="ECO:0000256" key="2">
    <source>
        <dbReference type="ARBA" id="ARBA00023125"/>
    </source>
</evidence>
<protein>
    <submittedName>
        <fullName evidence="6">C6 finger domain protein</fullName>
    </submittedName>
</protein>
<organism evidence="6 7">
    <name type="scientific">Aspergillus keveii</name>
    <dbReference type="NCBI Taxonomy" id="714993"/>
    <lineage>
        <taxon>Eukaryota</taxon>
        <taxon>Fungi</taxon>
        <taxon>Dikarya</taxon>
        <taxon>Ascomycota</taxon>
        <taxon>Pezizomycotina</taxon>
        <taxon>Eurotiomycetes</taxon>
        <taxon>Eurotiomycetidae</taxon>
        <taxon>Eurotiales</taxon>
        <taxon>Aspergillaceae</taxon>
        <taxon>Aspergillus</taxon>
        <taxon>Aspergillus subgen. Nidulantes</taxon>
    </lineage>
</organism>
<dbReference type="SMART" id="SM00066">
    <property type="entry name" value="GAL4"/>
    <property type="match status" value="1"/>
</dbReference>
<evidence type="ECO:0000256" key="3">
    <source>
        <dbReference type="ARBA" id="ARBA00023163"/>
    </source>
</evidence>
<dbReference type="InterPro" id="IPR001138">
    <property type="entry name" value="Zn2Cys6_DnaBD"/>
</dbReference>
<keyword evidence="7" id="KW-1185">Reference proteome</keyword>
<dbReference type="Gene3D" id="4.10.240.10">
    <property type="entry name" value="Zn(2)-C6 fungal-type DNA-binding domain"/>
    <property type="match status" value="1"/>
</dbReference>
<dbReference type="InterPro" id="IPR050797">
    <property type="entry name" value="Carb_Metab_Trans_Reg"/>
</dbReference>
<dbReference type="PROSITE" id="PS00463">
    <property type="entry name" value="ZN2_CY6_FUNGAL_1"/>
    <property type="match status" value="1"/>
</dbReference>
<proteinExistence type="predicted"/>
<dbReference type="CDD" id="cd00067">
    <property type="entry name" value="GAL4"/>
    <property type="match status" value="1"/>
</dbReference>
<evidence type="ECO:0000313" key="7">
    <source>
        <dbReference type="Proteomes" id="UP001610563"/>
    </source>
</evidence>
<name>A0ABR4G244_9EURO</name>
<dbReference type="EMBL" id="JBFTWV010000062">
    <property type="protein sequence ID" value="KAL2793088.1"/>
    <property type="molecule type" value="Genomic_DNA"/>
</dbReference>
<sequence>MLPKKPITIACDACRRRKVKCDGLQPCNRCEGAGIACRTTSVRRKKGRQGAAATVLQELRKAPVRHEGPSFPLTGPTDQFIRQPRLLDPTVVQSCAEYFFARMLGTVPILLPRTFQDHVNRMAECLHSYCLVSAFCAFVFTQTGYASSLNPADATSTGTLGRQLLGEVMATRRHLDPFAAPTRVGITIAFLLYGCQIGLGNQRQAYYFLREATTLYTAGILDQADNGVDDDAGSLFWLLLISERAHAIRRHRPITLQVTSDSPVLHDAPTDAFRVGFRCLAELYQPFDQTFLSRWNGTDPSSSRELLIQLEEHLQQAVPADLELPDMLLADLRVSQQWLRTMIWQLATSSGFLSSAPSHPCLGFAYPLQIARDLSLATWKLSKESLETHGVGLVEKMFEITCTLTDVMACMSPTGLRSSSFDLGPQDYLKHLCTLIQGLPGGETKFLPLLLAKISQTLPSMLGLVTRHLGLPVQDVISPKEVDIGSPIALSNDWNKAFNWAEMSRIGDKTPEIEGSLELGLGL</sequence>
<gene>
    <name evidence="6" type="ORF">BJX66DRAFT_339147</name>
</gene>
<dbReference type="PROSITE" id="PS50048">
    <property type="entry name" value="ZN2_CY6_FUNGAL_2"/>
    <property type="match status" value="1"/>
</dbReference>
<comment type="caution">
    <text evidence="6">The sequence shown here is derived from an EMBL/GenBank/DDBJ whole genome shotgun (WGS) entry which is preliminary data.</text>
</comment>
<reference evidence="6 7" key="1">
    <citation type="submission" date="2024-07" db="EMBL/GenBank/DDBJ databases">
        <title>Section-level genome sequencing and comparative genomics of Aspergillus sections Usti and Cavernicolus.</title>
        <authorList>
            <consortium name="Lawrence Berkeley National Laboratory"/>
            <person name="Nybo J.L."/>
            <person name="Vesth T.C."/>
            <person name="Theobald S."/>
            <person name="Frisvad J.C."/>
            <person name="Larsen T.O."/>
            <person name="Kjaerboelling I."/>
            <person name="Rothschild-Mancinelli K."/>
            <person name="Lyhne E.K."/>
            <person name="Kogle M.E."/>
            <person name="Barry K."/>
            <person name="Clum A."/>
            <person name="Na H."/>
            <person name="Ledsgaard L."/>
            <person name="Lin J."/>
            <person name="Lipzen A."/>
            <person name="Kuo A."/>
            <person name="Riley R."/>
            <person name="Mondo S."/>
            <person name="Labutti K."/>
            <person name="Haridas S."/>
            <person name="Pangalinan J."/>
            <person name="Salamov A.A."/>
            <person name="Simmons B.A."/>
            <person name="Magnuson J.K."/>
            <person name="Chen J."/>
            <person name="Drula E."/>
            <person name="Henrissat B."/>
            <person name="Wiebenga A."/>
            <person name="Lubbers R.J."/>
            <person name="Gomes A.C."/>
            <person name="Makela M.R."/>
            <person name="Stajich J."/>
            <person name="Grigoriev I.V."/>
            <person name="Mortensen U.H."/>
            <person name="De Vries R.P."/>
            <person name="Baker S.E."/>
            <person name="Andersen M.R."/>
        </authorList>
    </citation>
    <scope>NUCLEOTIDE SEQUENCE [LARGE SCALE GENOMIC DNA]</scope>
    <source>
        <strain evidence="6 7">CBS 209.92</strain>
    </source>
</reference>
<accession>A0ABR4G244</accession>
<dbReference type="PANTHER" id="PTHR31668">
    <property type="entry name" value="GLUCOSE TRANSPORT TRANSCRIPTION REGULATOR RGT1-RELATED-RELATED"/>
    <property type="match status" value="1"/>
</dbReference>